<dbReference type="Gene3D" id="3.30.1330.60">
    <property type="entry name" value="OmpA-like domain"/>
    <property type="match status" value="1"/>
</dbReference>
<name>A0A5J4SHE3_9ZZZZ</name>
<evidence type="ECO:0008006" key="2">
    <source>
        <dbReference type="Google" id="ProtNLM"/>
    </source>
</evidence>
<dbReference type="InterPro" id="IPR036737">
    <property type="entry name" value="OmpA-like_sf"/>
</dbReference>
<dbReference type="SUPFAM" id="SSF103088">
    <property type="entry name" value="OmpA-like"/>
    <property type="match status" value="1"/>
</dbReference>
<protein>
    <recommendedName>
        <fullName evidence="2">OmpA-like domain-containing protein</fullName>
    </recommendedName>
</protein>
<proteinExistence type="predicted"/>
<accession>A0A5J4SHE3</accession>
<dbReference type="EMBL" id="SNRY01000207">
    <property type="protein sequence ID" value="KAA6344640.1"/>
    <property type="molecule type" value="Genomic_DNA"/>
</dbReference>
<gene>
    <name evidence="1" type="ORF">EZS27_007730</name>
</gene>
<dbReference type="AlphaFoldDB" id="A0A5J4SHE3"/>
<reference evidence="1" key="1">
    <citation type="submission" date="2019-03" db="EMBL/GenBank/DDBJ databases">
        <title>Single cell metagenomics reveals metabolic interactions within the superorganism composed of flagellate Streblomastix strix and complex community of Bacteroidetes bacteria on its surface.</title>
        <authorList>
            <person name="Treitli S.C."/>
            <person name="Kolisko M."/>
            <person name="Husnik F."/>
            <person name="Keeling P."/>
            <person name="Hampl V."/>
        </authorList>
    </citation>
    <scope>NUCLEOTIDE SEQUENCE</scope>
    <source>
        <strain evidence="1">STM</strain>
    </source>
</reference>
<sequence>MMSDKFSSVSSDLLYTGDLIKNLKDVGISTIVMGIPIQGFSDFTIRNNFFRNRLLSMNIQNSKEILSQIGSEINTYKEYSKIPVENDYSVNYADDIPKQNLVTHFTANGYKEVHWDEENNLNDSVSDRDFLNENSMLVKVKKMFNNHKIDTLISRFHTDGKYQGRESTKYGYSHGNNLLTKQAEEGINTNKINGYDNPYCRVWTHYHQYDSLSKLIRPFSNDGKPVSIGELQKDWDFSRSKDGIKRLDNMTVLNKNGFINMVPTSEEGDKIDTKNCMFSIENLAWKGYDNYAFEKALSKEQRGPFGGRIMNFIPYGITFNENLTANWNNDTFIGRGEDVFSYINSDRSGNLSFQMVVDSPSIVNFVDSDKTSENDLRRFFSGCGTLEPKFKKSEQPVEYEIERIANIENENKEKESVENKDGEKQFCFFVFFPNNYSGYFDSPGRNVEAMAYLLNGTMCQKEGENNSPISFNDMRNRLSDNFVGQGYEMTKNIGVSEKGSNIKSVSNYITGSTNQIWKYRIDGDYKLTLQIEKDKNKYNEILIKENYTDKNNVNTLNSNYKTVETSKINGKIKGKLFSFAEVACVLSDNENIPCIKSKIEEAIGIEETSERLKEIENILNNYKISKIDISGFANSHGTGSGKITKNEELAKDRANTVRDWLNDLSNKIKCDNIKIDSDSTEKVNNKDVSNPESKSYRSAMVLVTYDTSETKTLAETEQAIVSGDTVTVIGFQESILNNQVKIGERTLYKDDKGFYYEKVGDNLVRVTLKEKIVQTEGTNTDKEENIRYDNEADFFTTLKDKFPSSYSKLTEKIKYFLPVYHSTTPEGFNTRLTFLQQCTRQGNTIGASDLNSPKSANNLSFGRPPICVLRLGDFYYTKIIIRTINIDYDPIL</sequence>
<comment type="caution">
    <text evidence="1">The sequence shown here is derived from an EMBL/GenBank/DDBJ whole genome shotgun (WGS) entry which is preliminary data.</text>
</comment>
<feature type="non-terminal residue" evidence="1">
    <location>
        <position position="892"/>
    </location>
</feature>
<evidence type="ECO:0000313" key="1">
    <source>
        <dbReference type="EMBL" id="KAA6344640.1"/>
    </source>
</evidence>
<organism evidence="1">
    <name type="scientific">termite gut metagenome</name>
    <dbReference type="NCBI Taxonomy" id="433724"/>
    <lineage>
        <taxon>unclassified sequences</taxon>
        <taxon>metagenomes</taxon>
        <taxon>organismal metagenomes</taxon>
    </lineage>
</organism>